<dbReference type="AlphaFoldDB" id="A0A2U1QPF7"/>
<dbReference type="EMBL" id="PKPP01000002">
    <property type="protein sequence ID" value="PWA99896.1"/>
    <property type="molecule type" value="Genomic_DNA"/>
</dbReference>
<evidence type="ECO:0000313" key="2">
    <source>
        <dbReference type="EMBL" id="PWA99896.1"/>
    </source>
</evidence>
<dbReference type="InterPro" id="IPR040256">
    <property type="entry name" value="At4g02000-like"/>
</dbReference>
<accession>A0A2U1QPF7</accession>
<dbReference type="PANTHER" id="PTHR31286">
    <property type="entry name" value="GLYCINE-RICH CELL WALL STRUCTURAL PROTEIN 1.8-LIKE"/>
    <property type="match status" value="1"/>
</dbReference>
<protein>
    <submittedName>
        <fullName evidence="2">Zinc knuckle CX2CX4HX4C</fullName>
    </submittedName>
</protein>
<evidence type="ECO:0000256" key="1">
    <source>
        <dbReference type="SAM" id="MobiDB-lite"/>
    </source>
</evidence>
<dbReference type="Proteomes" id="UP000245207">
    <property type="component" value="Unassembled WGS sequence"/>
</dbReference>
<feature type="compositionally biased region" description="Polar residues" evidence="1">
    <location>
        <begin position="39"/>
        <end position="58"/>
    </location>
</feature>
<keyword evidence="3" id="KW-1185">Reference proteome</keyword>
<dbReference type="PANTHER" id="PTHR31286:SF99">
    <property type="entry name" value="DUF4283 DOMAIN-CONTAINING PROTEIN"/>
    <property type="match status" value="1"/>
</dbReference>
<feature type="compositionally biased region" description="Polar residues" evidence="1">
    <location>
        <begin position="344"/>
        <end position="358"/>
    </location>
</feature>
<feature type="region of interest" description="Disordered" evidence="1">
    <location>
        <begin position="1"/>
        <end position="71"/>
    </location>
</feature>
<feature type="compositionally biased region" description="Pro residues" evidence="1">
    <location>
        <begin position="9"/>
        <end position="27"/>
    </location>
</feature>
<evidence type="ECO:0000313" key="3">
    <source>
        <dbReference type="Proteomes" id="UP000245207"/>
    </source>
</evidence>
<name>A0A2U1QPF7_ARTAN</name>
<comment type="caution">
    <text evidence="2">The sequence shown here is derived from an EMBL/GenBank/DDBJ whole genome shotgun (WGS) entry which is preliminary data.</text>
</comment>
<proteinExistence type="predicted"/>
<gene>
    <name evidence="2" type="ORF">CTI12_AA001520</name>
</gene>
<organism evidence="2 3">
    <name type="scientific">Artemisia annua</name>
    <name type="common">Sweet wormwood</name>
    <dbReference type="NCBI Taxonomy" id="35608"/>
    <lineage>
        <taxon>Eukaryota</taxon>
        <taxon>Viridiplantae</taxon>
        <taxon>Streptophyta</taxon>
        <taxon>Embryophyta</taxon>
        <taxon>Tracheophyta</taxon>
        <taxon>Spermatophyta</taxon>
        <taxon>Magnoliopsida</taxon>
        <taxon>eudicotyledons</taxon>
        <taxon>Gunneridae</taxon>
        <taxon>Pentapetalae</taxon>
        <taxon>asterids</taxon>
        <taxon>campanulids</taxon>
        <taxon>Asterales</taxon>
        <taxon>Asteraceae</taxon>
        <taxon>Asteroideae</taxon>
        <taxon>Anthemideae</taxon>
        <taxon>Artemisiinae</taxon>
        <taxon>Artemisia</taxon>
    </lineage>
</organism>
<sequence length="597" mass="65300">MSESNPLQPNSPFPDPINPNSIPPHPGPNEFVRTKRSTRNSGSDNKQSMKNTGTSSKVSLGVKKSNKKGTGRIKNLAKDMEGMEFEGDEMEEIEAKDDEVELNGGINETAVNPSSQGVIGSVDGSNLEATNHGKSHVNSVMVNDSGNCDSSTNNYAELPVSGSNAVNASDKGASTVVGVMPVPFIENPGGNNDVELGTKGKDTVMTEKFVQNNVSFASSFKGLTGYGNNKLTKVPVRRNEQAYGRASFARVLIEVDADKELVDNVEVCYASLGRSMQLKVEYAWKPPQCLLCKVLGHDQKTCNKREVSVEERVEMTKVANDSHMKQNNSNGGDREWQEVNRFVNNGSSTSKTDGQQNFGYYGNRGGSNNRGRGGFMGRGGMMSRGGMSQRGNKYNNVVKNMNLENNGKKVDEGIIIDSNSKNDKKGKGVSGSKVEVKNKVNKQSDLNTKNKFDVLAKDGMNEVEIGSEEWIQMRKKIDLACDLGMIVADSEKSRWSKDLKKYYEEKCNNKAKGRMMEGLKWRIDKLQKDISYGHTNIAMQAKLKADEMCQEIMKETGSMLILVSGCATLSSLLLLMMQYGNSVASCCEEVDVDFAGC</sequence>
<feature type="region of interest" description="Disordered" evidence="1">
    <location>
        <begin position="344"/>
        <end position="372"/>
    </location>
</feature>
<reference evidence="2 3" key="1">
    <citation type="journal article" date="2018" name="Mol. Plant">
        <title>The genome of Artemisia annua provides insight into the evolution of Asteraceae family and artemisinin biosynthesis.</title>
        <authorList>
            <person name="Shen Q."/>
            <person name="Zhang L."/>
            <person name="Liao Z."/>
            <person name="Wang S."/>
            <person name="Yan T."/>
            <person name="Shi P."/>
            <person name="Liu M."/>
            <person name="Fu X."/>
            <person name="Pan Q."/>
            <person name="Wang Y."/>
            <person name="Lv Z."/>
            <person name="Lu X."/>
            <person name="Zhang F."/>
            <person name="Jiang W."/>
            <person name="Ma Y."/>
            <person name="Chen M."/>
            <person name="Hao X."/>
            <person name="Li L."/>
            <person name="Tang Y."/>
            <person name="Lv G."/>
            <person name="Zhou Y."/>
            <person name="Sun X."/>
            <person name="Brodelius P.E."/>
            <person name="Rose J.K.C."/>
            <person name="Tang K."/>
        </authorList>
    </citation>
    <scope>NUCLEOTIDE SEQUENCE [LARGE SCALE GENOMIC DNA]</scope>
    <source>
        <strain evidence="3">cv. Huhao1</strain>
        <tissue evidence="2">Leaf</tissue>
    </source>
</reference>